<evidence type="ECO:0000313" key="2">
    <source>
        <dbReference type="EMBL" id="KAB6081359.1"/>
    </source>
</evidence>
<proteinExistence type="predicted"/>
<sequence length="237" mass="27964">MSISLIIPIGADNIEYENYMPYIFNFAPDGISLCIKSIQGLDLNRFDNIYFTILEKYDKKYYLSLLLKLQFKKLGLSNAKVVVLDEPTTSQAETVYRTVNCENIEGAIFVKDPDGYFCGDFTIANSIAIYPLDKLEMVNPRNKSYVELDDQFYITNIIEKKIISRFFNAGGYIFDDAAVFCKYYERLYLYEQLFMSHIVYAMLLDNIPFRPFEVKDFQDWGSERDYNYYLLDRLWKY</sequence>
<dbReference type="Proteomes" id="UP000474077">
    <property type="component" value="Unassembled WGS sequence"/>
</dbReference>
<evidence type="ECO:0000313" key="3">
    <source>
        <dbReference type="EMBL" id="KAB6136553.1"/>
    </source>
</evidence>
<dbReference type="GeneID" id="69479135"/>
<keyword evidence="5" id="KW-1185">Reference proteome</keyword>
<name>A0A174HN17_9BACE</name>
<dbReference type="EMBL" id="WDER01000071">
    <property type="protein sequence ID" value="KAB6079343.1"/>
    <property type="molecule type" value="Genomic_DNA"/>
</dbReference>
<evidence type="ECO:0000313" key="1">
    <source>
        <dbReference type="EMBL" id="KAB6079343.1"/>
    </source>
</evidence>
<comment type="caution">
    <text evidence="1">The sequence shown here is derived from an EMBL/GenBank/DDBJ whole genome shotgun (WGS) entry which is preliminary data.</text>
</comment>
<dbReference type="EMBL" id="JAIWYE010000025">
    <property type="protein sequence ID" value="MCA4704646.1"/>
    <property type="molecule type" value="Genomic_DNA"/>
</dbReference>
<reference evidence="4" key="2">
    <citation type="submission" date="2023-08" db="EMBL/GenBank/DDBJ databases">
        <title>Mucin Metabolism Genes Underlie the Key Renovations of Bacteroides xylanisolvens Genomes in Captive Great Apes.</title>
        <authorList>
            <person name="Nishida A.H."/>
        </authorList>
    </citation>
    <scope>NUCLEOTIDE SEQUENCE</scope>
    <source>
        <strain evidence="4">P13.H9</strain>
    </source>
</reference>
<reference evidence="5 6" key="1">
    <citation type="journal article" date="2019" name="Nat. Med.">
        <title>A library of human gut bacterial isolates paired with longitudinal multiomics data enables mechanistic microbiome research.</title>
        <authorList>
            <person name="Poyet M."/>
            <person name="Groussin M."/>
            <person name="Gibbons S.M."/>
            <person name="Avila-Pacheco J."/>
            <person name="Jiang X."/>
            <person name="Kearney S.M."/>
            <person name="Perrotta A.R."/>
            <person name="Berdy B."/>
            <person name="Zhao S."/>
            <person name="Lieberman T.D."/>
            <person name="Swanson P.K."/>
            <person name="Smith M."/>
            <person name="Roesemann S."/>
            <person name="Alexander J.E."/>
            <person name="Rich S.A."/>
            <person name="Livny J."/>
            <person name="Vlamakis H."/>
            <person name="Clish C."/>
            <person name="Bullock K."/>
            <person name="Deik A."/>
            <person name="Scott J."/>
            <person name="Pierce K.A."/>
            <person name="Xavier R.J."/>
            <person name="Alm E.J."/>
        </authorList>
    </citation>
    <scope>NUCLEOTIDE SEQUENCE [LARGE SCALE GENOMIC DNA]</scope>
    <source>
        <strain evidence="3 7">BIOML-A62</strain>
        <strain evidence="1 6">BIOML-A73</strain>
        <strain evidence="2 5">BIOML-A74</strain>
    </source>
</reference>
<dbReference type="Proteomes" id="UP000487596">
    <property type="component" value="Unassembled WGS sequence"/>
</dbReference>
<dbReference type="RefSeq" id="WP_008643074.1">
    <property type="nucleotide sequence ID" value="NZ_AP031409.1"/>
</dbReference>
<organism evidence="1 6">
    <name type="scientific">Bacteroides xylanisolvens</name>
    <dbReference type="NCBI Taxonomy" id="371601"/>
    <lineage>
        <taxon>Bacteria</taxon>
        <taxon>Pseudomonadati</taxon>
        <taxon>Bacteroidota</taxon>
        <taxon>Bacteroidia</taxon>
        <taxon>Bacteroidales</taxon>
        <taxon>Bacteroidaceae</taxon>
        <taxon>Bacteroides</taxon>
    </lineage>
</organism>
<gene>
    <name evidence="3" type="ORF">GA424_15045</name>
    <name evidence="1" type="ORF">GA560_20200</name>
    <name evidence="2" type="ORF">GA574_24735</name>
    <name evidence="4" type="ORF">LD004_13620</name>
</gene>
<dbReference type="Proteomes" id="UP000435059">
    <property type="component" value="Unassembled WGS sequence"/>
</dbReference>
<dbReference type="SUPFAM" id="SSF53448">
    <property type="entry name" value="Nucleotide-diphospho-sugar transferases"/>
    <property type="match status" value="1"/>
</dbReference>
<dbReference type="Gene3D" id="3.90.550.10">
    <property type="entry name" value="Spore Coat Polysaccharide Biosynthesis Protein SpsA, Chain A"/>
    <property type="match status" value="1"/>
</dbReference>
<dbReference type="EMBL" id="WDES01000061">
    <property type="protein sequence ID" value="KAB6081359.1"/>
    <property type="molecule type" value="Genomic_DNA"/>
</dbReference>
<evidence type="ECO:0000313" key="5">
    <source>
        <dbReference type="Proteomes" id="UP000435059"/>
    </source>
</evidence>
<protein>
    <recommendedName>
        <fullName evidence="8">Capsular biosynthesis protein</fullName>
    </recommendedName>
</protein>
<accession>A0A174HN17</accession>
<dbReference type="AlphaFoldDB" id="A0A174HN17"/>
<dbReference type="InterPro" id="IPR029044">
    <property type="entry name" value="Nucleotide-diphossugar_trans"/>
</dbReference>
<evidence type="ECO:0000313" key="7">
    <source>
        <dbReference type="Proteomes" id="UP000487596"/>
    </source>
</evidence>
<evidence type="ECO:0000313" key="6">
    <source>
        <dbReference type="Proteomes" id="UP000474077"/>
    </source>
</evidence>
<evidence type="ECO:0000313" key="4">
    <source>
        <dbReference type="EMBL" id="MCA4704646.1"/>
    </source>
</evidence>
<dbReference type="EMBL" id="WDEH01000024">
    <property type="protein sequence ID" value="KAB6136553.1"/>
    <property type="molecule type" value="Genomic_DNA"/>
</dbReference>
<evidence type="ECO:0008006" key="8">
    <source>
        <dbReference type="Google" id="ProtNLM"/>
    </source>
</evidence>
<dbReference type="Proteomes" id="UP001198461">
    <property type="component" value="Unassembled WGS sequence"/>
</dbReference>